<name>A0A131XGC9_9ACAR</name>
<evidence type="ECO:0000256" key="1">
    <source>
        <dbReference type="SAM" id="MobiDB-lite"/>
    </source>
</evidence>
<evidence type="ECO:0000313" key="4">
    <source>
        <dbReference type="EMBL" id="JAP65607.1"/>
    </source>
</evidence>
<feature type="compositionally biased region" description="Basic residues" evidence="1">
    <location>
        <begin position="13"/>
        <end position="26"/>
    </location>
</feature>
<dbReference type="AlphaFoldDB" id="A0A131XGC9"/>
<dbReference type="InterPro" id="IPR045030">
    <property type="entry name" value="LYSM1-4"/>
</dbReference>
<proteinExistence type="evidence at transcript level"/>
<protein>
    <recommendedName>
        <fullName evidence="3">LysM domain-containing protein</fullName>
    </recommendedName>
</protein>
<keyword evidence="2" id="KW-0812">Transmembrane</keyword>
<feature type="region of interest" description="Disordered" evidence="1">
    <location>
        <begin position="1"/>
        <end position="30"/>
    </location>
</feature>
<dbReference type="PROSITE" id="PS51782">
    <property type="entry name" value="LYSM"/>
    <property type="match status" value="1"/>
</dbReference>
<feature type="region of interest" description="Disordered" evidence="1">
    <location>
        <begin position="58"/>
        <end position="85"/>
    </location>
</feature>
<feature type="domain" description="LysM" evidence="3">
    <location>
        <begin position="90"/>
        <end position="134"/>
    </location>
</feature>
<dbReference type="EMBL" id="GEFH01002974">
    <property type="protein sequence ID" value="JAP65607.1"/>
    <property type="molecule type" value="mRNA"/>
</dbReference>
<dbReference type="Gene3D" id="3.10.350.10">
    <property type="entry name" value="LysM domain"/>
    <property type="match status" value="1"/>
</dbReference>
<reference evidence="4" key="1">
    <citation type="journal article" date="2017" name="Ticks Tick Borne Dis.">
        <title>An insight into the sialome of Hyalomma excavatum.</title>
        <authorList>
            <person name="Ribeiro J.M."/>
            <person name="Slovak M."/>
            <person name="Francischetti I.M."/>
        </authorList>
    </citation>
    <scope>NUCLEOTIDE SEQUENCE</scope>
    <source>
        <strain evidence="4">Samish</strain>
        <tissue evidence="4">Salivary glands</tissue>
    </source>
</reference>
<dbReference type="SUPFAM" id="SSF54106">
    <property type="entry name" value="LysM domain"/>
    <property type="match status" value="1"/>
</dbReference>
<dbReference type="SMART" id="SM00257">
    <property type="entry name" value="LysM"/>
    <property type="match status" value="1"/>
</dbReference>
<evidence type="ECO:0000256" key="2">
    <source>
        <dbReference type="SAM" id="Phobius"/>
    </source>
</evidence>
<feature type="transmembrane region" description="Helical" evidence="2">
    <location>
        <begin position="224"/>
        <end position="251"/>
    </location>
</feature>
<accession>A0A131XGC9</accession>
<dbReference type="PANTHER" id="PTHR20932:SF13">
    <property type="entry name" value="LD36653P"/>
    <property type="match status" value="1"/>
</dbReference>
<dbReference type="InterPro" id="IPR036779">
    <property type="entry name" value="LysM_dom_sf"/>
</dbReference>
<dbReference type="Pfam" id="PF01476">
    <property type="entry name" value="LysM"/>
    <property type="match status" value="1"/>
</dbReference>
<sequence length="265" mass="29352">MVSLPKRWSLSKPKSRHRGPRYHRGLLRSNSEGDEQQAFIFADGEDVASDEVSSWDDATELRLRGGQNGSRDSSDKNRYGSRKTPSPAVFEHRIVEGETLQGLALRYGCTVGALRHFNNLLSDQDFFALTVIKVPDRIHVATGQLVDTNVPADDTISLTSDGAESPPDKAIRYWKSLDHKVQAALQQRDSGDDGIRIDELDDDSVDRHVPHSQQSDASSGADCGIGWCGIIVIVVIVAVLVPSFYVLYILVYQKEIHDGVVQLRK</sequence>
<organism evidence="4">
    <name type="scientific">Hyalomma excavatum</name>
    <dbReference type="NCBI Taxonomy" id="257692"/>
    <lineage>
        <taxon>Eukaryota</taxon>
        <taxon>Metazoa</taxon>
        <taxon>Ecdysozoa</taxon>
        <taxon>Arthropoda</taxon>
        <taxon>Chelicerata</taxon>
        <taxon>Arachnida</taxon>
        <taxon>Acari</taxon>
        <taxon>Parasitiformes</taxon>
        <taxon>Ixodida</taxon>
        <taxon>Ixodoidea</taxon>
        <taxon>Ixodidae</taxon>
        <taxon>Hyalomminae</taxon>
        <taxon>Hyalomma</taxon>
    </lineage>
</organism>
<dbReference type="InterPro" id="IPR018392">
    <property type="entry name" value="LysM"/>
</dbReference>
<dbReference type="PANTHER" id="PTHR20932">
    <property type="entry name" value="LYSM AND PUTATIVE PEPTIDOGLYCAN-BINDING DOMAIN-CONTAINING PROTEIN"/>
    <property type="match status" value="1"/>
</dbReference>
<keyword evidence="2" id="KW-1133">Transmembrane helix</keyword>
<dbReference type="CDD" id="cd00118">
    <property type="entry name" value="LysM"/>
    <property type="match status" value="1"/>
</dbReference>
<keyword evidence="2" id="KW-0472">Membrane</keyword>
<evidence type="ECO:0000259" key="3">
    <source>
        <dbReference type="PROSITE" id="PS51782"/>
    </source>
</evidence>